<protein>
    <recommendedName>
        <fullName evidence="2">CUE domain-containing protein</fullName>
    </recommendedName>
</protein>
<feature type="region of interest" description="Disordered" evidence="1">
    <location>
        <begin position="368"/>
        <end position="395"/>
    </location>
</feature>
<gene>
    <name evidence="3" type="ORF">SSS_2441</name>
</gene>
<name>A0A834RCS6_SARSC</name>
<dbReference type="Proteomes" id="UP000070412">
    <property type="component" value="Unassembled WGS sequence"/>
</dbReference>
<dbReference type="EnsemblMetazoa" id="SSS_2441s_mrna">
    <property type="protein sequence ID" value="KAF7493327.1"/>
    <property type="gene ID" value="SSS_2441"/>
</dbReference>
<evidence type="ECO:0000259" key="2">
    <source>
        <dbReference type="PROSITE" id="PS51140"/>
    </source>
</evidence>
<evidence type="ECO:0000256" key="1">
    <source>
        <dbReference type="SAM" id="MobiDB-lite"/>
    </source>
</evidence>
<evidence type="ECO:0000313" key="5">
    <source>
        <dbReference type="Proteomes" id="UP000070412"/>
    </source>
</evidence>
<proteinExistence type="predicted"/>
<evidence type="ECO:0000313" key="3">
    <source>
        <dbReference type="EMBL" id="KAF7493327.1"/>
    </source>
</evidence>
<evidence type="ECO:0000313" key="4">
    <source>
        <dbReference type="EnsemblMetazoa" id="KAF7493327.1"/>
    </source>
</evidence>
<feature type="domain" description="CUE" evidence="2">
    <location>
        <begin position="132"/>
        <end position="175"/>
    </location>
</feature>
<reference evidence="5" key="1">
    <citation type="journal article" date="2020" name="PLoS Negl. Trop. Dis.">
        <title>High-quality nuclear genome for Sarcoptes scabiei-A critical resource for a neglected parasite.</title>
        <authorList>
            <person name="Korhonen P.K."/>
            <person name="Gasser R.B."/>
            <person name="Ma G."/>
            <person name="Wang T."/>
            <person name="Stroehlein A.J."/>
            <person name="Young N.D."/>
            <person name="Ang C.S."/>
            <person name="Fernando D.D."/>
            <person name="Lu H.C."/>
            <person name="Taylor S."/>
            <person name="Reynolds S.L."/>
            <person name="Mofiz E."/>
            <person name="Najaraj S.H."/>
            <person name="Gowda H."/>
            <person name="Madugundu A."/>
            <person name="Renuse S."/>
            <person name="Holt D."/>
            <person name="Pandey A."/>
            <person name="Papenfuss A.T."/>
            <person name="Fischer K."/>
        </authorList>
    </citation>
    <scope>NUCLEOTIDE SEQUENCE [LARGE SCALE GENOMIC DNA]</scope>
</reference>
<dbReference type="AlphaFoldDB" id="A0A834RCS6"/>
<reference evidence="3" key="2">
    <citation type="submission" date="2020-01" db="EMBL/GenBank/DDBJ databases">
        <authorList>
            <person name="Korhonen P.K.K."/>
            <person name="Guangxu M.G."/>
            <person name="Wang T.W."/>
            <person name="Stroehlein A.J.S."/>
            <person name="Young N.D."/>
            <person name="Ang C.-S.A."/>
            <person name="Fernando D.W.F."/>
            <person name="Lu H.L."/>
            <person name="Taylor S.T."/>
            <person name="Ehtesham M.E.M."/>
            <person name="Najaraj S.H.N."/>
            <person name="Harsha G.H.G."/>
            <person name="Madugundu A.M."/>
            <person name="Renuse S.R."/>
            <person name="Holt D.H."/>
            <person name="Pandey A.P."/>
            <person name="Papenfuss A.P."/>
            <person name="Gasser R.B.G."/>
            <person name="Fischer K.F."/>
        </authorList>
    </citation>
    <scope>NUCLEOTIDE SEQUENCE</scope>
    <source>
        <strain evidence="3">SSS_KF_BRIS2020</strain>
    </source>
</reference>
<dbReference type="OrthoDB" id="3045089at2759"/>
<keyword evidence="5" id="KW-1185">Reference proteome</keyword>
<dbReference type="CDD" id="cd14279">
    <property type="entry name" value="CUE"/>
    <property type="match status" value="1"/>
</dbReference>
<dbReference type="InterPro" id="IPR003892">
    <property type="entry name" value="CUE"/>
</dbReference>
<dbReference type="InterPro" id="IPR009060">
    <property type="entry name" value="UBA-like_sf"/>
</dbReference>
<organism evidence="3">
    <name type="scientific">Sarcoptes scabiei</name>
    <name type="common">Itch mite</name>
    <name type="synonym">Acarus scabiei</name>
    <dbReference type="NCBI Taxonomy" id="52283"/>
    <lineage>
        <taxon>Eukaryota</taxon>
        <taxon>Metazoa</taxon>
        <taxon>Ecdysozoa</taxon>
        <taxon>Arthropoda</taxon>
        <taxon>Chelicerata</taxon>
        <taxon>Arachnida</taxon>
        <taxon>Acari</taxon>
        <taxon>Acariformes</taxon>
        <taxon>Sarcoptiformes</taxon>
        <taxon>Astigmata</taxon>
        <taxon>Psoroptidia</taxon>
        <taxon>Sarcoptoidea</taxon>
        <taxon>Sarcoptidae</taxon>
        <taxon>Sarcoptinae</taxon>
        <taxon>Sarcoptes</taxon>
    </lineage>
</organism>
<dbReference type="SUPFAM" id="SSF46934">
    <property type="entry name" value="UBA-like"/>
    <property type="match status" value="1"/>
</dbReference>
<dbReference type="SMART" id="SM00546">
    <property type="entry name" value="CUE"/>
    <property type="match status" value="2"/>
</dbReference>
<dbReference type="EMBL" id="WVUK01000056">
    <property type="protein sequence ID" value="KAF7493327.1"/>
    <property type="molecule type" value="Genomic_DNA"/>
</dbReference>
<accession>A0A834RCS6</accession>
<reference evidence="4" key="3">
    <citation type="submission" date="2022-06" db="UniProtKB">
        <authorList>
            <consortium name="EnsemblMetazoa"/>
        </authorList>
    </citation>
    <scope>IDENTIFICATION</scope>
</reference>
<dbReference type="GO" id="GO:0043130">
    <property type="term" value="F:ubiquitin binding"/>
    <property type="evidence" value="ECO:0007669"/>
    <property type="project" value="InterPro"/>
</dbReference>
<dbReference type="PROSITE" id="PS51140">
    <property type="entry name" value="CUE"/>
    <property type="match status" value="1"/>
</dbReference>
<sequence length="514" mass="60323">MDIKEHRSRSSSDSLSCLQTVHDHILPEGWYCKYDPTSKKYYFIYETVADSDLVPAQEKQFKSMKKSNLDRLHRSISPDVTNIYQIVDRISNRFPSVEKSYIKHLMRIHDNRENLVISALLAESYAKDNVFLDNTLFYKLKESFPHIEQDIIRRLLIQNDNKEHQVISALLSLFGLFNTTRYEHSKKPQLKLKYLKFAFPDVDEIVLLDLLFKNEFDACKVIKHLKAKGHQWQDIIELKLSKIPESAILKEAADRLRSSRPKTIVIQEKFHPNLWEQEDIRKTITEMFPDIDIFLVNWALESTKFDIKLAKSFLETMTPQRSEEYLVRSFPQEIRAKLKRLLVSRQTQTDSVTQDLFGKFIEISDSVESNKNEDTQQKNDYWKDDEEKSTNEKLEDSTMIRRNLDLKTKKLSLGPNKANRLGPNRNFRINQLLLKYGSDKTRLGPDSANRQGKAMARNEMKSISHQGPQESNKQGAIGKKIIKIKDFIDLFDRNNFILDDEMIGKFDFGYYNYE</sequence>